<dbReference type="Gene3D" id="3.40.50.410">
    <property type="entry name" value="von Willebrand factor, type A domain"/>
    <property type="match status" value="1"/>
</dbReference>
<dbReference type="PROSITE" id="PS50234">
    <property type="entry name" value="VWFA"/>
    <property type="match status" value="1"/>
</dbReference>
<dbReference type="PANTHER" id="PTHR24020:SF20">
    <property type="entry name" value="PH DOMAIN-CONTAINING PROTEIN"/>
    <property type="match status" value="1"/>
</dbReference>
<dbReference type="PROSITE" id="PS51670">
    <property type="entry name" value="SHKT"/>
    <property type="match status" value="1"/>
</dbReference>
<dbReference type="CDD" id="cd01450">
    <property type="entry name" value="vWFA_subfamily_ECM"/>
    <property type="match status" value="1"/>
</dbReference>
<dbReference type="SUPFAM" id="SSF53300">
    <property type="entry name" value="vWA-like"/>
    <property type="match status" value="1"/>
</dbReference>
<feature type="disulfide bond" evidence="2">
    <location>
        <begin position="199"/>
        <end position="217"/>
    </location>
</feature>
<accession>A0A2B4RFP3</accession>
<dbReference type="EMBL" id="LSMT01000677">
    <property type="protein sequence ID" value="PFX15167.1"/>
    <property type="molecule type" value="Genomic_DNA"/>
</dbReference>
<evidence type="ECO:0000313" key="5">
    <source>
        <dbReference type="EMBL" id="PFX15167.1"/>
    </source>
</evidence>
<comment type="caution">
    <text evidence="5">The sequence shown here is derived from an EMBL/GenBank/DDBJ whole genome shotgun (WGS) entry which is preliminary data.</text>
</comment>
<evidence type="ECO:0000256" key="2">
    <source>
        <dbReference type="PROSITE-ProRule" id="PRU01005"/>
    </source>
</evidence>
<comment type="caution">
    <text evidence="2">Lacks conserved residue(s) required for the propagation of feature annotation.</text>
</comment>
<protein>
    <submittedName>
        <fullName evidence="5">Collagen alpha-1(XXI) chain</fullName>
    </submittedName>
</protein>
<organism evidence="5 6">
    <name type="scientific">Stylophora pistillata</name>
    <name type="common">Smooth cauliflower coral</name>
    <dbReference type="NCBI Taxonomy" id="50429"/>
    <lineage>
        <taxon>Eukaryota</taxon>
        <taxon>Metazoa</taxon>
        <taxon>Cnidaria</taxon>
        <taxon>Anthozoa</taxon>
        <taxon>Hexacorallia</taxon>
        <taxon>Scleractinia</taxon>
        <taxon>Astrocoeniina</taxon>
        <taxon>Pocilloporidae</taxon>
        <taxon>Stylophora</taxon>
    </lineage>
</organism>
<dbReference type="SMART" id="SM00327">
    <property type="entry name" value="VWA"/>
    <property type="match status" value="1"/>
</dbReference>
<dbReference type="InterPro" id="IPR002035">
    <property type="entry name" value="VWF_A"/>
</dbReference>
<reference evidence="6" key="1">
    <citation type="journal article" date="2017" name="bioRxiv">
        <title>Comparative analysis of the genomes of Stylophora pistillata and Acropora digitifera provides evidence for extensive differences between species of corals.</title>
        <authorList>
            <person name="Voolstra C.R."/>
            <person name="Li Y."/>
            <person name="Liew Y.J."/>
            <person name="Baumgarten S."/>
            <person name="Zoccola D."/>
            <person name="Flot J.-F."/>
            <person name="Tambutte S."/>
            <person name="Allemand D."/>
            <person name="Aranda M."/>
        </authorList>
    </citation>
    <scope>NUCLEOTIDE SEQUENCE [LARGE SCALE GENOMIC DNA]</scope>
</reference>
<evidence type="ECO:0000256" key="1">
    <source>
        <dbReference type="ARBA" id="ARBA00022656"/>
    </source>
</evidence>
<evidence type="ECO:0000313" key="6">
    <source>
        <dbReference type="Proteomes" id="UP000225706"/>
    </source>
</evidence>
<dbReference type="InterPro" id="IPR003582">
    <property type="entry name" value="ShKT_dom"/>
</dbReference>
<dbReference type="Pfam" id="PF00092">
    <property type="entry name" value="VWA"/>
    <property type="match status" value="1"/>
</dbReference>
<dbReference type="OrthoDB" id="5983596at2759"/>
<evidence type="ECO:0000259" key="4">
    <source>
        <dbReference type="PROSITE" id="PS51670"/>
    </source>
</evidence>
<keyword evidence="2" id="KW-1015">Disulfide bond</keyword>
<gene>
    <name evidence="5" type="primary">col21a1</name>
    <name evidence="5" type="ORF">AWC38_SpisGene20625</name>
</gene>
<dbReference type="PANTHER" id="PTHR24020">
    <property type="entry name" value="COLLAGEN ALPHA"/>
    <property type="match status" value="1"/>
</dbReference>
<dbReference type="AlphaFoldDB" id="A0A2B4RFP3"/>
<dbReference type="InterPro" id="IPR036465">
    <property type="entry name" value="vWFA_dom_sf"/>
</dbReference>
<keyword evidence="5" id="KW-0176">Collagen</keyword>
<dbReference type="GO" id="GO:0090729">
    <property type="term" value="F:toxin activity"/>
    <property type="evidence" value="ECO:0007669"/>
    <property type="project" value="UniProtKB-KW"/>
</dbReference>
<feature type="domain" description="ShKT" evidence="4">
    <location>
        <begin position="192"/>
        <end position="224"/>
    </location>
</feature>
<keyword evidence="6" id="KW-1185">Reference proteome</keyword>
<proteinExistence type="predicted"/>
<feature type="disulfide bond" evidence="2">
    <location>
        <begin position="208"/>
        <end position="221"/>
    </location>
</feature>
<dbReference type="GO" id="GO:0005581">
    <property type="term" value="C:collagen trimer"/>
    <property type="evidence" value="ECO:0007669"/>
    <property type="project" value="UniProtKB-KW"/>
</dbReference>
<sequence length="234" mass="25655">MDLVFVLDSSDTVGEALKGAKDLVKDMVKGLKLGPDDSQVALVLFADEVRVEAPFSKNYGVKEFQDIVQSLQSIGSRTRIDKALLKTKEEFEEGRYGAYKIAVVLTDGKQSQDHDSKSLLSSSEPLRNSGVRVIAVGIGAEATKNKLRLMTDSMEDVKMKDEALTYFHELTNNLNQNRCVPPTPKAPAPEVCEDNAKECAAHKSPTYCNTDHAGVNCPKTCELCFRLGLTGKKK</sequence>
<name>A0A2B4RFP3_STYPI</name>
<dbReference type="PRINTS" id="PR00453">
    <property type="entry name" value="VWFADOMAIN"/>
</dbReference>
<feature type="domain" description="VWFA" evidence="3">
    <location>
        <begin position="2"/>
        <end position="174"/>
    </location>
</feature>
<evidence type="ECO:0000259" key="3">
    <source>
        <dbReference type="PROSITE" id="PS50234"/>
    </source>
</evidence>
<dbReference type="InterPro" id="IPR050525">
    <property type="entry name" value="ECM_Assembly_Org"/>
</dbReference>
<dbReference type="Proteomes" id="UP000225706">
    <property type="component" value="Unassembled WGS sequence"/>
</dbReference>
<dbReference type="STRING" id="50429.A0A2B4RFP3"/>
<keyword evidence="1" id="KW-0800">Toxin</keyword>